<dbReference type="AlphaFoldDB" id="A0A0M0JK41"/>
<evidence type="ECO:0000313" key="1">
    <source>
        <dbReference type="EMBL" id="KOO26860.1"/>
    </source>
</evidence>
<dbReference type="PANTHER" id="PTHR21562:SF67">
    <property type="entry name" value="PECTIN ACETYLESTERASE"/>
    <property type="match status" value="1"/>
</dbReference>
<proteinExistence type="predicted"/>
<dbReference type="InterPro" id="IPR004963">
    <property type="entry name" value="PAE/NOTUM"/>
</dbReference>
<keyword evidence="2" id="KW-1185">Reference proteome</keyword>
<sequence>MNCNTAGTMNSARLFYGDGASRSGDVANPVSVPGNASQTMWFRGQKSFDSALDLLLSLGMSQAELIVFTGGSAGGLTVFLHLDHVAARLKTEAPNARVVGEPVCGYFLDAGNDGSQPWNVTYTRRMQYVFNMQQAAGSLSPACLSTYGIDAWKCIMAPHAVHFVSTPWFALQSRTDTWQLANIAMIPCTGNISKCPPQQWAQVQAYSPQFMDQFLANIHPDSHNGAFLDACLIHGSTSTPIDGLTNAQAFQSWLAGNATYGNWWVQKCDGSILTGPCDTGKSCQAFPH</sequence>
<dbReference type="EMBL" id="JWZX01002792">
    <property type="protein sequence ID" value="KOO26860.1"/>
    <property type="molecule type" value="Genomic_DNA"/>
</dbReference>
<organism evidence="1 2">
    <name type="scientific">Chrysochromulina tobinii</name>
    <dbReference type="NCBI Taxonomy" id="1460289"/>
    <lineage>
        <taxon>Eukaryota</taxon>
        <taxon>Haptista</taxon>
        <taxon>Haptophyta</taxon>
        <taxon>Prymnesiophyceae</taxon>
        <taxon>Prymnesiales</taxon>
        <taxon>Chrysochromulinaceae</taxon>
        <taxon>Chrysochromulina</taxon>
    </lineage>
</organism>
<evidence type="ECO:0000313" key="2">
    <source>
        <dbReference type="Proteomes" id="UP000037460"/>
    </source>
</evidence>
<dbReference type="Pfam" id="PF03283">
    <property type="entry name" value="PAE"/>
    <property type="match status" value="1"/>
</dbReference>
<comment type="caution">
    <text evidence="1">The sequence shown here is derived from an EMBL/GenBank/DDBJ whole genome shotgun (WGS) entry which is preliminary data.</text>
</comment>
<reference evidence="2" key="1">
    <citation type="journal article" date="2015" name="PLoS Genet.">
        <title>Genome Sequence and Transcriptome Analyses of Chrysochromulina tobin: Metabolic Tools for Enhanced Algal Fitness in the Prominent Order Prymnesiales (Haptophyceae).</title>
        <authorList>
            <person name="Hovde B.T."/>
            <person name="Deodato C.R."/>
            <person name="Hunsperger H.M."/>
            <person name="Ryken S.A."/>
            <person name="Yost W."/>
            <person name="Jha R.K."/>
            <person name="Patterson J."/>
            <person name="Monnat R.J. Jr."/>
            <person name="Barlow S.B."/>
            <person name="Starkenburg S.R."/>
            <person name="Cattolico R.A."/>
        </authorList>
    </citation>
    <scope>NUCLEOTIDE SEQUENCE</scope>
    <source>
        <strain evidence="2">CCMP291</strain>
    </source>
</reference>
<dbReference type="OrthoDB" id="2015280at2759"/>
<protein>
    <submittedName>
        <fullName evidence="1">Pectinacetylesterase family protein</fullName>
    </submittedName>
</protein>
<dbReference type="PANTHER" id="PTHR21562">
    <property type="entry name" value="NOTUM-RELATED"/>
    <property type="match status" value="1"/>
</dbReference>
<accession>A0A0M0JK41</accession>
<dbReference type="Proteomes" id="UP000037460">
    <property type="component" value="Unassembled WGS sequence"/>
</dbReference>
<gene>
    <name evidence="1" type="ORF">Ctob_008027</name>
</gene>
<dbReference type="GO" id="GO:0016787">
    <property type="term" value="F:hydrolase activity"/>
    <property type="evidence" value="ECO:0007669"/>
    <property type="project" value="InterPro"/>
</dbReference>
<name>A0A0M0JK41_9EUKA</name>